<gene>
    <name evidence="7" type="primary">mraZ</name>
    <name evidence="10" type="ORF">SAMN05216241_11231</name>
</gene>
<dbReference type="InterPro" id="IPR003444">
    <property type="entry name" value="MraZ"/>
</dbReference>
<evidence type="ECO:0000256" key="6">
    <source>
        <dbReference type="ARBA" id="ARBA00023163"/>
    </source>
</evidence>
<keyword evidence="3" id="KW-0677">Repeat</keyword>
<dbReference type="PANTHER" id="PTHR34701">
    <property type="entry name" value="TRANSCRIPTIONAL REGULATOR MRAZ"/>
    <property type="match status" value="1"/>
</dbReference>
<dbReference type="InterPro" id="IPR007159">
    <property type="entry name" value="SpoVT-AbrB_dom"/>
</dbReference>
<dbReference type="SUPFAM" id="SSF89447">
    <property type="entry name" value="AbrB/MazE/MraZ-like"/>
    <property type="match status" value="1"/>
</dbReference>
<dbReference type="InterPro" id="IPR020603">
    <property type="entry name" value="MraZ_dom"/>
</dbReference>
<evidence type="ECO:0000256" key="4">
    <source>
        <dbReference type="ARBA" id="ARBA00023015"/>
    </source>
</evidence>
<reference evidence="10 11" key="1">
    <citation type="submission" date="2016-10" db="EMBL/GenBank/DDBJ databases">
        <authorList>
            <person name="de Groot N.N."/>
        </authorList>
    </citation>
    <scope>NUCLEOTIDE SEQUENCE [LARGE SCALE GENOMIC DNA]</scope>
    <source>
        <strain evidence="10 11">DSM 25584</strain>
    </source>
</reference>
<keyword evidence="6 7" id="KW-0804">Transcription</keyword>
<evidence type="ECO:0000259" key="9">
    <source>
        <dbReference type="PROSITE" id="PS51740"/>
    </source>
</evidence>
<dbReference type="Pfam" id="PF02381">
    <property type="entry name" value="MraZ"/>
    <property type="match status" value="2"/>
</dbReference>
<evidence type="ECO:0000256" key="8">
    <source>
        <dbReference type="SAM" id="MobiDB-lite"/>
    </source>
</evidence>
<dbReference type="Gene3D" id="3.40.1550.20">
    <property type="entry name" value="Transcriptional regulator MraZ domain"/>
    <property type="match status" value="1"/>
</dbReference>
<evidence type="ECO:0000256" key="1">
    <source>
        <dbReference type="ARBA" id="ARBA00013860"/>
    </source>
</evidence>
<keyword evidence="2 7" id="KW-0963">Cytoplasm</keyword>
<dbReference type="HAMAP" id="MF_01008">
    <property type="entry name" value="MraZ"/>
    <property type="match status" value="1"/>
</dbReference>
<dbReference type="Proteomes" id="UP000199415">
    <property type="component" value="Unassembled WGS sequence"/>
</dbReference>
<protein>
    <recommendedName>
        <fullName evidence="1 7">Transcriptional regulator MraZ</fullName>
    </recommendedName>
</protein>
<dbReference type="NCBIfam" id="NF001477">
    <property type="entry name" value="PRK00326.2-4"/>
    <property type="match status" value="1"/>
</dbReference>
<evidence type="ECO:0000256" key="2">
    <source>
        <dbReference type="ARBA" id="ARBA00022490"/>
    </source>
</evidence>
<dbReference type="PANTHER" id="PTHR34701:SF1">
    <property type="entry name" value="TRANSCRIPTIONAL REGULATOR MRAZ"/>
    <property type="match status" value="1"/>
</dbReference>
<keyword evidence="11" id="KW-1185">Reference proteome</keyword>
<feature type="region of interest" description="Disordered" evidence="8">
    <location>
        <begin position="129"/>
        <end position="155"/>
    </location>
</feature>
<dbReference type="CDD" id="cd16321">
    <property type="entry name" value="MraZ_C"/>
    <property type="match status" value="1"/>
</dbReference>
<keyword evidence="4 7" id="KW-0805">Transcription regulation</keyword>
<dbReference type="GO" id="GO:0000976">
    <property type="term" value="F:transcription cis-regulatory region binding"/>
    <property type="evidence" value="ECO:0007669"/>
    <property type="project" value="TreeGrafter"/>
</dbReference>
<dbReference type="GO" id="GO:0005737">
    <property type="term" value="C:cytoplasm"/>
    <property type="evidence" value="ECO:0007669"/>
    <property type="project" value="UniProtKB-UniRule"/>
</dbReference>
<evidence type="ECO:0000256" key="3">
    <source>
        <dbReference type="ARBA" id="ARBA00022737"/>
    </source>
</evidence>
<dbReference type="EMBL" id="FNCE01000012">
    <property type="protein sequence ID" value="SDG43007.1"/>
    <property type="molecule type" value="Genomic_DNA"/>
</dbReference>
<accession>A0A1G7U6E8</accession>
<evidence type="ECO:0000256" key="7">
    <source>
        <dbReference type="HAMAP-Rule" id="MF_01008"/>
    </source>
</evidence>
<dbReference type="AlphaFoldDB" id="A0A1G7U6E8"/>
<dbReference type="InterPro" id="IPR035642">
    <property type="entry name" value="MraZ_N"/>
</dbReference>
<sequence length="155" mass="17152">MAVFLGTFENKVDRKGRVSVPAAFRNAVAGQSFHGIVAFPSYRAPALEGCGIALMEELGETMDEYDLFSDDHDDLATTVFADSQQLPFDAEGRIMLPAEFMEHAGISERAAFVGKGKMFQIWEPNTLKSHKNTARQRARERGLTMPLKRGGKQEA</sequence>
<proteinExistence type="inferred from homology"/>
<evidence type="ECO:0000256" key="5">
    <source>
        <dbReference type="ARBA" id="ARBA00023125"/>
    </source>
</evidence>
<comment type="subcellular location">
    <subcellularLocation>
        <location evidence="7">Cytoplasm</location>
        <location evidence="7">Nucleoid</location>
    </subcellularLocation>
</comment>
<organism evidence="10 11">
    <name type="scientific">Limimonas halophila</name>
    <dbReference type="NCBI Taxonomy" id="1082479"/>
    <lineage>
        <taxon>Bacteria</taxon>
        <taxon>Pseudomonadati</taxon>
        <taxon>Pseudomonadota</taxon>
        <taxon>Alphaproteobacteria</taxon>
        <taxon>Rhodospirillales</taxon>
        <taxon>Rhodovibrionaceae</taxon>
        <taxon>Limimonas</taxon>
    </lineage>
</organism>
<dbReference type="GO" id="GO:2000143">
    <property type="term" value="P:negative regulation of DNA-templated transcription initiation"/>
    <property type="evidence" value="ECO:0007669"/>
    <property type="project" value="TreeGrafter"/>
</dbReference>
<dbReference type="OrthoDB" id="9807753at2"/>
<comment type="similarity">
    <text evidence="7">Belongs to the MraZ family.</text>
</comment>
<name>A0A1G7U6E8_9PROT</name>
<dbReference type="InterPro" id="IPR037914">
    <property type="entry name" value="SpoVT-AbrB_sf"/>
</dbReference>
<dbReference type="CDD" id="cd16320">
    <property type="entry name" value="MraZ_N"/>
    <property type="match status" value="1"/>
</dbReference>
<comment type="subunit">
    <text evidence="7">Forms oligomers.</text>
</comment>
<feature type="domain" description="SpoVT-AbrB" evidence="9">
    <location>
        <begin position="83"/>
        <end position="126"/>
    </location>
</feature>
<dbReference type="InterPro" id="IPR035644">
    <property type="entry name" value="MraZ_C"/>
</dbReference>
<dbReference type="STRING" id="1082479.SAMN05216241_11231"/>
<feature type="domain" description="SpoVT-AbrB" evidence="9">
    <location>
        <begin position="7"/>
        <end position="54"/>
    </location>
</feature>
<evidence type="ECO:0000313" key="11">
    <source>
        <dbReference type="Proteomes" id="UP000199415"/>
    </source>
</evidence>
<dbReference type="GO" id="GO:0003700">
    <property type="term" value="F:DNA-binding transcription factor activity"/>
    <property type="evidence" value="ECO:0007669"/>
    <property type="project" value="UniProtKB-UniRule"/>
</dbReference>
<dbReference type="PROSITE" id="PS51740">
    <property type="entry name" value="SPOVT_ABRB"/>
    <property type="match status" value="2"/>
</dbReference>
<dbReference type="RefSeq" id="WP_090021521.1">
    <property type="nucleotide sequence ID" value="NZ_FNCE01000012.1"/>
</dbReference>
<keyword evidence="5 7" id="KW-0238">DNA-binding</keyword>
<evidence type="ECO:0000313" key="10">
    <source>
        <dbReference type="EMBL" id="SDG43007.1"/>
    </source>
</evidence>
<dbReference type="GO" id="GO:0009295">
    <property type="term" value="C:nucleoid"/>
    <property type="evidence" value="ECO:0007669"/>
    <property type="project" value="UniProtKB-SubCell"/>
</dbReference>
<dbReference type="InterPro" id="IPR038619">
    <property type="entry name" value="MraZ_sf"/>
</dbReference>